<evidence type="ECO:0000313" key="3">
    <source>
        <dbReference type="Proteomes" id="UP000198891"/>
    </source>
</evidence>
<dbReference type="Pfam" id="PF04122">
    <property type="entry name" value="CW_binding_2"/>
    <property type="match status" value="3"/>
</dbReference>
<sequence>MKARSMVAAAGITALLLSTAPVAADASVSVQSDAAASPATASANEVIATVQSEPYYYNSYETFFATPNNLPAPVTPVTTVLHVELTDAFLAGASDSLTWKVEGLDGLTGTSIIDREAKAVDIALPANFYDLASTSIWPGTLYLTFSSRARSADRLPSVPARFTQDQAFGWTSTTSYVLKLKPASADSESTVQIPMSKIHSPGPQLTRHYWATTDEGAVIDETTTLRFVSSDPIWAAAGAATAPSAYIQRPSLDWSDGYRVPTSERPSVSPDNSSIAVPFSSVTGVDGPAIGGASLIQFTAGMANQYLEGTLATAVIPIGTNTSIGDTRSTRLAGPTRYDGSITDAAVAFPDGARRVYLASGEVFADALSAGPAAVHNGAPLVLVTSSQYSSAKYLSWLQPEEIVVLGGQASTPDDVVADILRESKLDPDSYTLRRDAGADRYDASLAISAAEFPEGAATAFLASGSGFADALTAIPAASREGAPVILIRGDQPRLDDATISELDRLGVSNVVIAGGPASVSNGIEKQLGQLYPGEVTRFGGATRFDVAESLNAAYFPTATTAYVATGANFPDALTGGVLAGVKDAPLVLARTECIPASTWQRLADWAPSKVTLIGGTNSLAPVMQSLPRCD</sequence>
<reference evidence="2 3" key="1">
    <citation type="submission" date="2016-10" db="EMBL/GenBank/DDBJ databases">
        <authorList>
            <person name="de Groot N.N."/>
        </authorList>
    </citation>
    <scope>NUCLEOTIDE SEQUENCE [LARGE SCALE GENOMIC DNA]</scope>
    <source>
        <strain evidence="2 3">CGMCC 4.3491</strain>
    </source>
</reference>
<dbReference type="AlphaFoldDB" id="A0A1H3QRR5"/>
<gene>
    <name evidence="2" type="ORF">SAMN05216554_2714</name>
</gene>
<name>A0A1H3QRR5_9MICO</name>
<keyword evidence="3" id="KW-1185">Reference proteome</keyword>
<evidence type="ECO:0000256" key="1">
    <source>
        <dbReference type="SAM" id="SignalP"/>
    </source>
</evidence>
<feature type="signal peptide" evidence="1">
    <location>
        <begin position="1"/>
        <end position="23"/>
    </location>
</feature>
<dbReference type="Proteomes" id="UP000198891">
    <property type="component" value="Unassembled WGS sequence"/>
</dbReference>
<protein>
    <submittedName>
        <fullName evidence="2">Putative cell wall binding repeat 2</fullName>
    </submittedName>
</protein>
<dbReference type="EMBL" id="FNPZ01000002">
    <property type="protein sequence ID" value="SDZ16282.1"/>
    <property type="molecule type" value="Genomic_DNA"/>
</dbReference>
<evidence type="ECO:0000313" key="2">
    <source>
        <dbReference type="EMBL" id="SDZ16282.1"/>
    </source>
</evidence>
<dbReference type="OrthoDB" id="5143602at2"/>
<dbReference type="InterPro" id="IPR051922">
    <property type="entry name" value="Bact_Sporulation_Assoc"/>
</dbReference>
<feature type="chain" id="PRO_5038988833" evidence="1">
    <location>
        <begin position="24"/>
        <end position="631"/>
    </location>
</feature>
<proteinExistence type="predicted"/>
<organism evidence="2 3">
    <name type="scientific">Herbiconiux ginsengi</name>
    <dbReference type="NCBI Taxonomy" id="381665"/>
    <lineage>
        <taxon>Bacteria</taxon>
        <taxon>Bacillati</taxon>
        <taxon>Actinomycetota</taxon>
        <taxon>Actinomycetes</taxon>
        <taxon>Micrococcales</taxon>
        <taxon>Microbacteriaceae</taxon>
        <taxon>Herbiconiux</taxon>
    </lineage>
</organism>
<accession>A0A1H3QRR5</accession>
<dbReference type="PANTHER" id="PTHR30032:SF8">
    <property type="entry name" value="GERMINATION-SPECIFIC N-ACETYLMURAMOYL-L-ALANINE AMIDASE"/>
    <property type="match status" value="1"/>
</dbReference>
<dbReference type="InterPro" id="IPR007253">
    <property type="entry name" value="Cell_wall-bd_2"/>
</dbReference>
<dbReference type="PANTHER" id="PTHR30032">
    <property type="entry name" value="N-ACETYLMURAMOYL-L-ALANINE AMIDASE-RELATED"/>
    <property type="match status" value="1"/>
</dbReference>
<keyword evidence="1" id="KW-0732">Signal</keyword>
<dbReference type="STRING" id="381665.SAMN05216554_2714"/>